<accession>A0ABR0TCD2</accession>
<dbReference type="PANTHER" id="PTHR33798">
    <property type="entry name" value="FLAVOPROTEIN OXYGENASE"/>
    <property type="match status" value="1"/>
</dbReference>
<evidence type="ECO:0000256" key="3">
    <source>
        <dbReference type="ARBA" id="ARBA00022643"/>
    </source>
</evidence>
<keyword evidence="8" id="KW-1185">Reference proteome</keyword>
<protein>
    <recommendedName>
        <fullName evidence="6">Flavin reductase like domain-containing protein</fullName>
    </recommendedName>
</protein>
<evidence type="ECO:0000256" key="2">
    <source>
        <dbReference type="ARBA" id="ARBA00022630"/>
    </source>
</evidence>
<dbReference type="SUPFAM" id="SSF50475">
    <property type="entry name" value="FMN-binding split barrel"/>
    <property type="match status" value="1"/>
</dbReference>
<dbReference type="InterPro" id="IPR012349">
    <property type="entry name" value="Split_barrel_FMN-bd"/>
</dbReference>
<reference evidence="7 8" key="1">
    <citation type="submission" date="2023-11" db="EMBL/GenBank/DDBJ databases">
        <title>Draft genome sequence and annotation of the polyextremotolerant black yeast-like fungus Aureobasidium pullulans NRRL 62042.</title>
        <authorList>
            <person name="Dielentheis-Frenken M.R.E."/>
            <person name="Wibberg D."/>
            <person name="Blank L.M."/>
            <person name="Tiso T."/>
        </authorList>
    </citation>
    <scope>NUCLEOTIDE SEQUENCE [LARGE SCALE GENOMIC DNA]</scope>
    <source>
        <strain evidence="7 8">NRRL 62042</strain>
    </source>
</reference>
<keyword evidence="2" id="KW-0285">Flavoprotein</keyword>
<sequence length="312" mass="34681">MRRYLTTSSSLVDRKTHPKIDYSLLGSPRRPLEDWKSVHSISVTKPQNPDWQWGEGSTNHDQGSENHVEINPFEEGRPMVHNYSLMISGIAPRPIGLTSTISADGKANLAPFSYFQIVDHDPPVFMLAFSGRNGAPKDTLLNLRETGEAVLNTVPEDMIEAVNAISVEAPHDLSEWALSGLTKAPSTTIKPAHVKKAVFSIETKLLKIIEYDTSKPGGRPHECLAPLEATRFWVREDAIDEQRKHIELKKLRPVGQLGGIAYARITDTFDLPRTNWARATKETPELIELGNEMTEVPSRLPPKEGPQAAARS</sequence>
<evidence type="ECO:0000256" key="5">
    <source>
        <dbReference type="SAM" id="MobiDB-lite"/>
    </source>
</evidence>
<dbReference type="Pfam" id="PF01613">
    <property type="entry name" value="Flavin_Reduct"/>
    <property type="match status" value="1"/>
</dbReference>
<evidence type="ECO:0000256" key="1">
    <source>
        <dbReference type="ARBA" id="ARBA00001917"/>
    </source>
</evidence>
<proteinExistence type="inferred from homology"/>
<dbReference type="Gene3D" id="2.30.110.10">
    <property type="entry name" value="Electron Transport, Fmn-binding Protein, Chain A"/>
    <property type="match status" value="1"/>
</dbReference>
<keyword evidence="3" id="KW-0288">FMN</keyword>
<evidence type="ECO:0000256" key="4">
    <source>
        <dbReference type="ARBA" id="ARBA00038054"/>
    </source>
</evidence>
<comment type="caution">
    <text evidence="7">The sequence shown here is derived from an EMBL/GenBank/DDBJ whole genome shotgun (WGS) entry which is preliminary data.</text>
</comment>
<evidence type="ECO:0000313" key="8">
    <source>
        <dbReference type="Proteomes" id="UP001341245"/>
    </source>
</evidence>
<dbReference type="Proteomes" id="UP001341245">
    <property type="component" value="Unassembled WGS sequence"/>
</dbReference>
<name>A0ABR0TCD2_AURPU</name>
<dbReference type="PANTHER" id="PTHR33798:SF5">
    <property type="entry name" value="FLAVIN REDUCTASE LIKE DOMAIN-CONTAINING PROTEIN"/>
    <property type="match status" value="1"/>
</dbReference>
<dbReference type="EMBL" id="JASGXD010000013">
    <property type="protein sequence ID" value="KAK6001645.1"/>
    <property type="molecule type" value="Genomic_DNA"/>
</dbReference>
<comment type="similarity">
    <text evidence="4">Belongs to the flavoredoxin family.</text>
</comment>
<feature type="region of interest" description="Disordered" evidence="5">
    <location>
        <begin position="46"/>
        <end position="66"/>
    </location>
</feature>
<feature type="domain" description="Flavin reductase like" evidence="6">
    <location>
        <begin position="92"/>
        <end position="237"/>
    </location>
</feature>
<evidence type="ECO:0000313" key="7">
    <source>
        <dbReference type="EMBL" id="KAK6001645.1"/>
    </source>
</evidence>
<gene>
    <name evidence="7" type="ORF">QM012_002135</name>
</gene>
<feature type="compositionally biased region" description="Polar residues" evidence="5">
    <location>
        <begin position="46"/>
        <end position="61"/>
    </location>
</feature>
<comment type="cofactor">
    <cofactor evidence="1">
        <name>FMN</name>
        <dbReference type="ChEBI" id="CHEBI:58210"/>
    </cofactor>
</comment>
<organism evidence="7 8">
    <name type="scientific">Aureobasidium pullulans</name>
    <name type="common">Black yeast</name>
    <name type="synonym">Pullularia pullulans</name>
    <dbReference type="NCBI Taxonomy" id="5580"/>
    <lineage>
        <taxon>Eukaryota</taxon>
        <taxon>Fungi</taxon>
        <taxon>Dikarya</taxon>
        <taxon>Ascomycota</taxon>
        <taxon>Pezizomycotina</taxon>
        <taxon>Dothideomycetes</taxon>
        <taxon>Dothideomycetidae</taxon>
        <taxon>Dothideales</taxon>
        <taxon>Saccotheciaceae</taxon>
        <taxon>Aureobasidium</taxon>
    </lineage>
</organism>
<evidence type="ECO:0000259" key="6">
    <source>
        <dbReference type="Pfam" id="PF01613"/>
    </source>
</evidence>
<dbReference type="InterPro" id="IPR002563">
    <property type="entry name" value="Flavin_Rdtase-like_dom"/>
</dbReference>